<organism evidence="2 3">
    <name type="scientific">Agromyces badenianii</name>
    <dbReference type="NCBI Taxonomy" id="2080742"/>
    <lineage>
        <taxon>Bacteria</taxon>
        <taxon>Bacillati</taxon>
        <taxon>Actinomycetota</taxon>
        <taxon>Actinomycetes</taxon>
        <taxon>Micrococcales</taxon>
        <taxon>Microbacteriaceae</taxon>
        <taxon>Agromyces</taxon>
    </lineage>
</organism>
<dbReference type="KEGG" id="agm:DCE93_12000"/>
<name>A0A2S0X043_9MICO</name>
<feature type="domain" description="AB hydrolase-1" evidence="1">
    <location>
        <begin position="20"/>
        <end position="230"/>
    </location>
</feature>
<dbReference type="Proteomes" id="UP000244729">
    <property type="component" value="Chromosome"/>
</dbReference>
<dbReference type="PANTHER" id="PTHR43194:SF5">
    <property type="entry name" value="PIMELOYL-[ACYL-CARRIER PROTEIN] METHYL ESTER ESTERASE"/>
    <property type="match status" value="1"/>
</dbReference>
<dbReference type="SUPFAM" id="SSF53474">
    <property type="entry name" value="alpha/beta-Hydrolases"/>
    <property type="match status" value="1"/>
</dbReference>
<keyword evidence="2" id="KW-0378">Hydrolase</keyword>
<dbReference type="Gene3D" id="3.40.50.1820">
    <property type="entry name" value="alpha/beta hydrolase"/>
    <property type="match status" value="1"/>
</dbReference>
<sequence length="249" mass="27098">MVFRVLATAAEDASEPCTYVLVHGVGVSHRSLARLHEELARTADVFSIDLPGFGGLPKPHGDVDVAGMAAALGDVLDLLGLTNVVLVGHSMGTQWVVELAAARPQLAKGVVIIGPVTDSRHRSLAAQLIALAVDTVGEPPNVNRVVFADYLRCGPRWYLRQTRHMVEYRLDRRVEDLAMPLLVVRGGNDPIAGTEWCRRLRDHAPHGSLVIVPRNRHVVQYTAPRAVAAAVRAWLTEHSKQQHSPIPAT</sequence>
<accession>A0A2S0X043</accession>
<dbReference type="PANTHER" id="PTHR43194">
    <property type="entry name" value="HYDROLASE ALPHA/BETA FOLD FAMILY"/>
    <property type="match status" value="1"/>
</dbReference>
<reference evidence="2 3" key="1">
    <citation type="submission" date="2018-04" db="EMBL/GenBank/DDBJ databases">
        <authorList>
            <person name="Li J."/>
        </authorList>
    </citation>
    <scope>NUCLEOTIDE SEQUENCE [LARGE SCALE GENOMIC DNA]</scope>
    <source>
        <strain evidence="3">30A</strain>
    </source>
</reference>
<proteinExistence type="predicted"/>
<dbReference type="AlphaFoldDB" id="A0A2S0X043"/>
<dbReference type="GO" id="GO:0016787">
    <property type="term" value="F:hydrolase activity"/>
    <property type="evidence" value="ECO:0007669"/>
    <property type="project" value="UniProtKB-KW"/>
</dbReference>
<evidence type="ECO:0000313" key="3">
    <source>
        <dbReference type="Proteomes" id="UP000244729"/>
    </source>
</evidence>
<dbReference type="InterPro" id="IPR029058">
    <property type="entry name" value="AB_hydrolase_fold"/>
</dbReference>
<evidence type="ECO:0000259" key="1">
    <source>
        <dbReference type="Pfam" id="PF12697"/>
    </source>
</evidence>
<dbReference type="InterPro" id="IPR000073">
    <property type="entry name" value="AB_hydrolase_1"/>
</dbReference>
<evidence type="ECO:0000313" key="2">
    <source>
        <dbReference type="EMBL" id="AWB96963.1"/>
    </source>
</evidence>
<keyword evidence="3" id="KW-1185">Reference proteome</keyword>
<dbReference type="OrthoDB" id="9769541at2"/>
<dbReference type="EMBL" id="CP028913">
    <property type="protein sequence ID" value="AWB96963.1"/>
    <property type="molecule type" value="Genomic_DNA"/>
</dbReference>
<dbReference type="Pfam" id="PF12697">
    <property type="entry name" value="Abhydrolase_6"/>
    <property type="match status" value="1"/>
</dbReference>
<dbReference type="InterPro" id="IPR050228">
    <property type="entry name" value="Carboxylesterase_BioH"/>
</dbReference>
<gene>
    <name evidence="2" type="ORF">DCE93_12000</name>
</gene>
<dbReference type="RefSeq" id="WP_108596756.1">
    <property type="nucleotide sequence ID" value="NZ_CP028913.1"/>
</dbReference>
<protein>
    <submittedName>
        <fullName evidence="2">Alpha/beta hydrolase</fullName>
    </submittedName>
</protein>